<sequence length="498" mass="56553">MKLHIFCFVTLLAAVSAARRDVTSDDTVYTFPDEFKLGAATASYQIEGAWDEDGKGPNIWDTLTHEHPDYVVDGATGDKADDSYHLYKEDIKILKELGAQVYRFSISWSRVLPEGHDNIVNQAGIDYYNNIINELLANGIEPMVTMYHWDLPQPLQDLGGWPNLLLAKYSEDYARVLFKNFGDRVKLWLTFNEPLTFMDGYASEIGMAPSINTPGIGDYLAAHTVIHSHARIYHLYDQEFRAQQGGKVGIALNINWCEPASSSAEDRASCENYQQFNLGIYAHPIFSEEGDYPAVLKDRVNRNSAAEGYSSSRLPQFTPEEVAYIRGTHDFLGINFYTALRGKSGVEGYEPSRYRDSGVILTQDDEWPASASSWLRVAPWGFRKELNWIKNEYNNPPVFITENGFSDLGGLNDTGRVNYYTEHLKEMLRAIHEDGANVIGYTAWSLMDNFEWLRGYSEKFGIYAVDFEDPALPRIPKESAKVLAEIMKTRKIPERFRD</sequence>
<dbReference type="GO" id="GO:0005975">
    <property type="term" value="P:carbohydrate metabolic process"/>
    <property type="evidence" value="ECO:0007669"/>
    <property type="project" value="InterPro"/>
</dbReference>
<evidence type="ECO:0000256" key="1">
    <source>
        <dbReference type="ARBA" id="ARBA00010838"/>
    </source>
</evidence>
<dbReference type="InterPro" id="IPR017853">
    <property type="entry name" value="GH"/>
</dbReference>
<keyword evidence="4" id="KW-0378">Hydrolase</keyword>
<evidence type="ECO:0000313" key="11">
    <source>
        <dbReference type="Proteomes" id="UP000235965"/>
    </source>
</evidence>
<dbReference type="InterPro" id="IPR018120">
    <property type="entry name" value="Glyco_hydro_1_AS"/>
</dbReference>
<evidence type="ECO:0000256" key="3">
    <source>
        <dbReference type="ARBA" id="ARBA00012744"/>
    </source>
</evidence>
<dbReference type="EC" id="3.2.1.21" evidence="3"/>
<evidence type="ECO:0000256" key="8">
    <source>
        <dbReference type="RuleBase" id="RU003690"/>
    </source>
</evidence>
<reference evidence="10 11" key="1">
    <citation type="submission" date="2017-12" db="EMBL/GenBank/DDBJ databases">
        <title>Hemimetabolous genomes reveal molecular basis of termite eusociality.</title>
        <authorList>
            <person name="Harrison M.C."/>
            <person name="Jongepier E."/>
            <person name="Robertson H.M."/>
            <person name="Arning N."/>
            <person name="Bitard-Feildel T."/>
            <person name="Chao H."/>
            <person name="Childers C.P."/>
            <person name="Dinh H."/>
            <person name="Doddapaneni H."/>
            <person name="Dugan S."/>
            <person name="Gowin J."/>
            <person name="Greiner C."/>
            <person name="Han Y."/>
            <person name="Hu H."/>
            <person name="Hughes D.S.T."/>
            <person name="Huylmans A.-K."/>
            <person name="Kemena C."/>
            <person name="Kremer L.P.M."/>
            <person name="Lee S.L."/>
            <person name="Lopez-Ezquerra A."/>
            <person name="Mallet L."/>
            <person name="Monroy-Kuhn J.M."/>
            <person name="Moser A."/>
            <person name="Murali S.C."/>
            <person name="Muzny D.M."/>
            <person name="Otani S."/>
            <person name="Piulachs M.-D."/>
            <person name="Poelchau M."/>
            <person name="Qu J."/>
            <person name="Schaub F."/>
            <person name="Wada-Katsumata A."/>
            <person name="Worley K.C."/>
            <person name="Xie Q."/>
            <person name="Ylla G."/>
            <person name="Poulsen M."/>
            <person name="Gibbs R.A."/>
            <person name="Schal C."/>
            <person name="Richards S."/>
            <person name="Belles X."/>
            <person name="Korb J."/>
            <person name="Bornberg-Bauer E."/>
        </authorList>
    </citation>
    <scope>NUCLEOTIDE SEQUENCE [LARGE SCALE GENOMIC DNA]</scope>
    <source>
        <tissue evidence="10">Whole body</tissue>
    </source>
</reference>
<dbReference type="PANTHER" id="PTHR10353">
    <property type="entry name" value="GLYCOSYL HYDROLASE"/>
    <property type="match status" value="1"/>
</dbReference>
<dbReference type="EMBL" id="NEVH01024540">
    <property type="protein sequence ID" value="PNF16837.1"/>
    <property type="molecule type" value="Genomic_DNA"/>
</dbReference>
<dbReference type="Gene3D" id="3.20.20.80">
    <property type="entry name" value="Glycosidases"/>
    <property type="match status" value="1"/>
</dbReference>
<dbReference type="SUPFAM" id="SSF51445">
    <property type="entry name" value="(Trans)glycosidases"/>
    <property type="match status" value="1"/>
</dbReference>
<keyword evidence="5" id="KW-0325">Glycoprotein</keyword>
<dbReference type="InParanoid" id="A0A2J7PKH2"/>
<comment type="subunit">
    <text evidence="2">Homodimer.</text>
</comment>
<dbReference type="FunCoup" id="A0A2J7PKH2">
    <property type="interactions" value="2"/>
</dbReference>
<accession>A0A2J7PKH2</accession>
<keyword evidence="6" id="KW-0326">Glycosidase</keyword>
<gene>
    <name evidence="10" type="primary">MYRO1_3</name>
    <name evidence="10" type="ORF">B7P43_G16794</name>
</gene>
<evidence type="ECO:0000256" key="4">
    <source>
        <dbReference type="ARBA" id="ARBA00022801"/>
    </source>
</evidence>
<dbReference type="FunFam" id="3.20.20.80:FF:000013">
    <property type="entry name" value="lactase-phlorizin hydrolase"/>
    <property type="match status" value="1"/>
</dbReference>
<feature type="signal peptide" evidence="9">
    <location>
        <begin position="1"/>
        <end position="17"/>
    </location>
</feature>
<dbReference type="PROSITE" id="PS00572">
    <property type="entry name" value="GLYCOSYL_HYDROL_F1_1"/>
    <property type="match status" value="1"/>
</dbReference>
<evidence type="ECO:0000256" key="6">
    <source>
        <dbReference type="ARBA" id="ARBA00023295"/>
    </source>
</evidence>
<feature type="chain" id="PRO_5014453643" description="beta-glucosidase" evidence="9">
    <location>
        <begin position="18"/>
        <end position="498"/>
    </location>
</feature>
<evidence type="ECO:0000256" key="5">
    <source>
        <dbReference type="ARBA" id="ARBA00023180"/>
    </source>
</evidence>
<keyword evidence="9" id="KW-0732">Signal</keyword>
<evidence type="ECO:0000256" key="9">
    <source>
        <dbReference type="SAM" id="SignalP"/>
    </source>
</evidence>
<comment type="similarity">
    <text evidence="1 8">Belongs to the glycosyl hydrolase 1 family.</text>
</comment>
<protein>
    <recommendedName>
        <fullName evidence="3">beta-glucosidase</fullName>
        <ecNumber evidence="3">3.2.1.21</ecNumber>
    </recommendedName>
</protein>
<dbReference type="AlphaFoldDB" id="A0A2J7PKH2"/>
<dbReference type="Proteomes" id="UP000235965">
    <property type="component" value="Unassembled WGS sequence"/>
</dbReference>
<organism evidence="10 11">
    <name type="scientific">Cryptotermes secundus</name>
    <dbReference type="NCBI Taxonomy" id="105785"/>
    <lineage>
        <taxon>Eukaryota</taxon>
        <taxon>Metazoa</taxon>
        <taxon>Ecdysozoa</taxon>
        <taxon>Arthropoda</taxon>
        <taxon>Hexapoda</taxon>
        <taxon>Insecta</taxon>
        <taxon>Pterygota</taxon>
        <taxon>Neoptera</taxon>
        <taxon>Polyneoptera</taxon>
        <taxon>Dictyoptera</taxon>
        <taxon>Blattodea</taxon>
        <taxon>Blattoidea</taxon>
        <taxon>Termitoidae</taxon>
        <taxon>Kalotermitidae</taxon>
        <taxon>Cryptotermitinae</taxon>
        <taxon>Cryptotermes</taxon>
    </lineage>
</organism>
<name>A0A2J7PKH2_9NEOP</name>
<feature type="active site" description="Nucleophile" evidence="7">
    <location>
        <position position="402"/>
    </location>
</feature>
<dbReference type="Pfam" id="PF00232">
    <property type="entry name" value="Glyco_hydro_1"/>
    <property type="match status" value="1"/>
</dbReference>
<dbReference type="InterPro" id="IPR001360">
    <property type="entry name" value="Glyco_hydro_1"/>
</dbReference>
<proteinExistence type="inferred from homology"/>
<comment type="caution">
    <text evidence="10">The sequence shown here is derived from an EMBL/GenBank/DDBJ whole genome shotgun (WGS) entry which is preliminary data.</text>
</comment>
<dbReference type="GO" id="GO:0008422">
    <property type="term" value="F:beta-glucosidase activity"/>
    <property type="evidence" value="ECO:0007669"/>
    <property type="project" value="TreeGrafter"/>
</dbReference>
<evidence type="ECO:0000313" key="10">
    <source>
        <dbReference type="EMBL" id="PNF16837.1"/>
    </source>
</evidence>
<evidence type="ECO:0000256" key="2">
    <source>
        <dbReference type="ARBA" id="ARBA00011738"/>
    </source>
</evidence>
<keyword evidence="11" id="KW-1185">Reference proteome</keyword>
<dbReference type="STRING" id="105785.A0A2J7PKH2"/>
<dbReference type="OrthoDB" id="65569at2759"/>
<dbReference type="PANTHER" id="PTHR10353:SF36">
    <property type="entry name" value="LP05116P"/>
    <property type="match status" value="1"/>
</dbReference>
<evidence type="ECO:0000256" key="7">
    <source>
        <dbReference type="PROSITE-ProRule" id="PRU10055"/>
    </source>
</evidence>
<dbReference type="PRINTS" id="PR00131">
    <property type="entry name" value="GLHYDRLASE1"/>
</dbReference>